<feature type="site" description="Interaction with DNA" evidence="10">
    <location>
        <position position="151"/>
    </location>
</feature>
<dbReference type="PROSITE" id="PS50880">
    <property type="entry name" value="TOPRIM"/>
    <property type="match status" value="1"/>
</dbReference>
<feature type="site" description="Interaction with DNA" evidence="10">
    <location>
        <position position="31"/>
    </location>
</feature>
<evidence type="ECO:0000256" key="7">
    <source>
        <dbReference type="ARBA" id="ARBA00023029"/>
    </source>
</evidence>
<sequence>MKLVIVESPTKAKTIGKFLSADFQVESSFGHIRDLPKSKLGIDVEHNFEPQYVIPTKARKTVGKLKKEAEKAETVILASDEDREGEAISYHLKQALGLADPKRIVFHEITKSAIENALKNPRDIDMNLVDAQQARRVLDRLVGYKLSPFLWKKIMGGLSAGRVQSVAVRLIVDRENEIRAFKPEEYWTIIAKLLKTGVGELEASLTKINGKSLEKFDIKNKEAAEKISEDLKTREFAVVKVEKKEANKNPFPPFITSTLQQEAVKKLGYSSKKTMFIAQRLYEHGLITYMRTDSVNLSQEALIAAKRWLGENLGENYASAAPRVFTGKSRLAQEAHEAVRPTDIYKSADELEDESDKKLYRLIWQRFVASQMPAAKVAMTSVEISAGPYTLKANGQQIIFDGYLKIWPQKFSEKDLPPLEDGEKLDLKDILPAQHFTEPPPRYSEAGLIKTLEENGIGRPSTYAPIISVIQLRNYVQKEKGRFSPTEIGEMVNKVLTEHFPQIVDISFTAKMEENLDQVADGKERWQQLIGDFYGPFEKNLEEKYVEVAKTVVEEKTDQVCEKCGKPMVIKFGRFGKFLACSGFPDCKNTKQLKKEPPKEIGMICPKCGQGQVVERRVSRGRARGKIFWGCSRYPECDYASWENPLGKTATGDNNDGKKEE</sequence>
<dbReference type="InterPro" id="IPR000380">
    <property type="entry name" value="Topo_IA"/>
</dbReference>
<dbReference type="InterPro" id="IPR028612">
    <property type="entry name" value="Topoisom_1_IA"/>
</dbReference>
<evidence type="ECO:0000256" key="4">
    <source>
        <dbReference type="ARBA" id="ARBA00022771"/>
    </source>
</evidence>
<comment type="catalytic activity">
    <reaction evidence="1 10">
        <text>ATP-independent breakage of single-stranded DNA, followed by passage and rejoining.</text>
        <dbReference type="EC" id="5.6.2.1"/>
    </reaction>
</comment>
<dbReference type="Gene3D" id="3.40.50.140">
    <property type="match status" value="1"/>
</dbReference>
<dbReference type="GO" id="GO:0003677">
    <property type="term" value="F:DNA binding"/>
    <property type="evidence" value="ECO:0007669"/>
    <property type="project" value="UniProtKB-KW"/>
</dbReference>
<evidence type="ECO:0000256" key="3">
    <source>
        <dbReference type="ARBA" id="ARBA00022723"/>
    </source>
</evidence>
<feature type="domain" description="Topo IA-type catalytic" evidence="12">
    <location>
        <begin position="125"/>
        <end position="541"/>
    </location>
</feature>
<gene>
    <name evidence="10" type="primary">topA</name>
    <name evidence="13" type="ORF">A3A16_03290</name>
</gene>
<comment type="function">
    <text evidence="10">Releases the supercoiling and torsional tension of DNA, which is introduced during the DNA replication and transcription, by transiently cleaving and rejoining one strand of the DNA duplex. Introduces a single-strand break via transesterification at a target site in duplex DNA. The scissile phosphodiester is attacked by the catalytic tyrosine of the enzyme, resulting in the formation of a DNA-(5'-phosphotyrosyl)-enzyme intermediate and the expulsion of a 3'-OH DNA strand. The free DNA strand then undergoes passage around the unbroken strand, thus removing DNA supercoils. Finally, in the religation step, the DNA 3'-OH attacks the covalent intermediate to expel the active-site tyrosine and restore the DNA phosphodiester backbone.</text>
</comment>
<protein>
    <recommendedName>
        <fullName evidence="10">DNA topoisomerase 1</fullName>
        <ecNumber evidence="10">5.6.2.1</ecNumber>
    </recommendedName>
    <alternativeName>
        <fullName evidence="10">DNA topoisomerase I</fullName>
    </alternativeName>
</protein>
<evidence type="ECO:0000259" key="11">
    <source>
        <dbReference type="PROSITE" id="PS50880"/>
    </source>
</evidence>
<evidence type="ECO:0000259" key="12">
    <source>
        <dbReference type="PROSITE" id="PS52039"/>
    </source>
</evidence>
<dbReference type="InterPro" id="IPR003602">
    <property type="entry name" value="Topo_IA_DNA-bd_dom"/>
</dbReference>
<keyword evidence="8 10" id="KW-0238">DNA-binding</keyword>
<name>A0A1G1ZP74_9BACT</name>
<dbReference type="PROSITE" id="PS00396">
    <property type="entry name" value="TOPO_IA_1"/>
    <property type="match status" value="1"/>
</dbReference>
<dbReference type="InterPro" id="IPR034149">
    <property type="entry name" value="TOPRIM_TopoI"/>
</dbReference>
<accession>A0A1G1ZP74</accession>
<keyword evidence="6" id="KW-0460">Magnesium</keyword>
<dbReference type="SMART" id="SM00493">
    <property type="entry name" value="TOPRIM"/>
    <property type="match status" value="1"/>
</dbReference>
<feature type="site" description="Interaction with DNA" evidence="10">
    <location>
        <position position="139"/>
    </location>
</feature>
<evidence type="ECO:0000256" key="1">
    <source>
        <dbReference type="ARBA" id="ARBA00000213"/>
    </source>
</evidence>
<evidence type="ECO:0000256" key="10">
    <source>
        <dbReference type="HAMAP-Rule" id="MF_00952"/>
    </source>
</evidence>
<comment type="caution">
    <text evidence="13">The sequence shown here is derived from an EMBL/GenBank/DDBJ whole genome shotgun (WGS) entry which is preliminary data.</text>
</comment>
<dbReference type="Pfam" id="PF01751">
    <property type="entry name" value="Toprim"/>
    <property type="match status" value="1"/>
</dbReference>
<dbReference type="CDD" id="cd03363">
    <property type="entry name" value="TOPRIM_TopoIA_TopoI"/>
    <property type="match status" value="1"/>
</dbReference>
<dbReference type="HAMAP" id="MF_00952">
    <property type="entry name" value="Topoisom_1_prok"/>
    <property type="match status" value="1"/>
</dbReference>
<evidence type="ECO:0000313" key="13">
    <source>
        <dbReference type="EMBL" id="OGY66229.1"/>
    </source>
</evidence>
<dbReference type="SUPFAM" id="SSF57783">
    <property type="entry name" value="Zinc beta-ribbon"/>
    <property type="match status" value="1"/>
</dbReference>
<feature type="region of interest" description="Interaction with DNA" evidence="10">
    <location>
        <begin position="159"/>
        <end position="164"/>
    </location>
</feature>
<feature type="site" description="Interaction with DNA" evidence="10">
    <location>
        <position position="473"/>
    </location>
</feature>
<dbReference type="EC" id="5.6.2.1" evidence="10"/>
<organism evidence="13 14">
    <name type="scientific">Candidatus Harrisonbacteria bacterium RIFCSPLOWO2_01_FULL_44_18</name>
    <dbReference type="NCBI Taxonomy" id="1798407"/>
    <lineage>
        <taxon>Bacteria</taxon>
        <taxon>Candidatus Harrisoniibacteriota</taxon>
    </lineage>
</organism>
<comment type="similarity">
    <text evidence="2 10">Belongs to the type IA topoisomerase family.</text>
</comment>
<dbReference type="STRING" id="1798407.A3A16_03290"/>
<keyword evidence="9 10" id="KW-0413">Isomerase</keyword>
<dbReference type="Proteomes" id="UP000177942">
    <property type="component" value="Unassembled WGS sequence"/>
</dbReference>
<dbReference type="SMART" id="SM00436">
    <property type="entry name" value="TOP1Bc"/>
    <property type="match status" value="1"/>
</dbReference>
<dbReference type="InterPro" id="IPR013498">
    <property type="entry name" value="Topo_IA_Znf"/>
</dbReference>
<keyword evidence="7 10" id="KW-0799">Topoisomerase</keyword>
<feature type="site" description="Interaction with DNA" evidence="10">
    <location>
        <position position="291"/>
    </location>
</feature>
<dbReference type="EMBL" id="MHJJ01000003">
    <property type="protein sequence ID" value="OGY66229.1"/>
    <property type="molecule type" value="Genomic_DNA"/>
</dbReference>
<feature type="domain" description="Toprim" evidence="11">
    <location>
        <begin position="1"/>
        <end position="111"/>
    </location>
</feature>
<dbReference type="CDD" id="cd00186">
    <property type="entry name" value="TOP1Ac"/>
    <property type="match status" value="1"/>
</dbReference>
<dbReference type="InterPro" id="IPR006171">
    <property type="entry name" value="TOPRIM_dom"/>
</dbReference>
<feature type="site" description="Interaction with DNA" evidence="10">
    <location>
        <position position="136"/>
    </location>
</feature>
<dbReference type="Gene3D" id="1.10.290.10">
    <property type="entry name" value="Topoisomerase I, domain 4"/>
    <property type="match status" value="1"/>
</dbReference>
<dbReference type="Gene3D" id="1.10.460.10">
    <property type="entry name" value="Topoisomerase I, domain 2"/>
    <property type="match status" value="1"/>
</dbReference>
<dbReference type="SMART" id="SM00437">
    <property type="entry name" value="TOP1Ac"/>
    <property type="match status" value="1"/>
</dbReference>
<dbReference type="Pfam" id="PF01131">
    <property type="entry name" value="Topoisom_bac"/>
    <property type="match status" value="1"/>
</dbReference>
<dbReference type="PROSITE" id="PS52039">
    <property type="entry name" value="TOPO_IA_2"/>
    <property type="match status" value="1"/>
</dbReference>
<dbReference type="GO" id="GO:0008270">
    <property type="term" value="F:zinc ion binding"/>
    <property type="evidence" value="ECO:0007669"/>
    <property type="project" value="UniProtKB-KW"/>
</dbReference>
<dbReference type="InterPro" id="IPR013825">
    <property type="entry name" value="Topo_IA_cen_sub2"/>
</dbReference>
<feature type="active site" description="O-(5'-phospho-DNA)-tyrosine intermediate" evidence="10">
    <location>
        <position position="289"/>
    </location>
</feature>
<dbReference type="InterPro" id="IPR005733">
    <property type="entry name" value="TopoI_bac-type"/>
</dbReference>
<proteinExistence type="inferred from homology"/>
<dbReference type="GO" id="GO:0003917">
    <property type="term" value="F:DNA topoisomerase type I (single strand cut, ATP-independent) activity"/>
    <property type="evidence" value="ECO:0007669"/>
    <property type="project" value="UniProtKB-UniRule"/>
</dbReference>
<keyword evidence="5" id="KW-0862">Zinc</keyword>
<dbReference type="GO" id="GO:0006265">
    <property type="term" value="P:DNA topological change"/>
    <property type="evidence" value="ECO:0007669"/>
    <property type="project" value="UniProtKB-UniRule"/>
</dbReference>
<keyword evidence="4" id="KW-0863">Zinc-finger</keyword>
<dbReference type="PRINTS" id="PR00417">
    <property type="entry name" value="PRTPISMRASEI"/>
</dbReference>
<dbReference type="Gene3D" id="3.30.65.10">
    <property type="entry name" value="Bacterial Topoisomerase I, domain 1"/>
    <property type="match status" value="2"/>
</dbReference>
<dbReference type="Pfam" id="PF01396">
    <property type="entry name" value="Zn_ribbon_Top1"/>
    <property type="match status" value="2"/>
</dbReference>
<evidence type="ECO:0000256" key="2">
    <source>
        <dbReference type="ARBA" id="ARBA00009446"/>
    </source>
</evidence>
<comment type="subunit">
    <text evidence="10">Monomer.</text>
</comment>
<dbReference type="InterPro" id="IPR003601">
    <property type="entry name" value="Topo_IA_2"/>
</dbReference>
<evidence type="ECO:0000256" key="8">
    <source>
        <dbReference type="ARBA" id="ARBA00023125"/>
    </source>
</evidence>
<dbReference type="Gene3D" id="2.70.20.10">
    <property type="entry name" value="Topoisomerase I, domain 3"/>
    <property type="match status" value="1"/>
</dbReference>
<dbReference type="InterPro" id="IPR023405">
    <property type="entry name" value="Topo_IA_core_domain"/>
</dbReference>
<feature type="site" description="Interaction with DNA" evidence="10">
    <location>
        <position position="144"/>
    </location>
</feature>
<dbReference type="InterPro" id="IPR013826">
    <property type="entry name" value="Topo_IA_cen_sub3"/>
</dbReference>
<dbReference type="NCBIfam" id="TIGR01051">
    <property type="entry name" value="topA_bact"/>
    <property type="match status" value="1"/>
</dbReference>
<evidence type="ECO:0000256" key="5">
    <source>
        <dbReference type="ARBA" id="ARBA00022833"/>
    </source>
</evidence>
<dbReference type="PANTHER" id="PTHR42785:SF1">
    <property type="entry name" value="DNA TOPOISOMERASE"/>
    <property type="match status" value="1"/>
</dbReference>
<keyword evidence="3" id="KW-0479">Metal-binding</keyword>
<dbReference type="AlphaFoldDB" id="A0A1G1ZP74"/>
<evidence type="ECO:0000313" key="14">
    <source>
        <dbReference type="Proteomes" id="UP000177942"/>
    </source>
</evidence>
<dbReference type="PANTHER" id="PTHR42785">
    <property type="entry name" value="DNA TOPOISOMERASE, TYPE IA, CORE"/>
    <property type="match status" value="1"/>
</dbReference>
<dbReference type="InterPro" id="IPR013824">
    <property type="entry name" value="Topo_IA_cen_sub1"/>
</dbReference>
<evidence type="ECO:0000256" key="6">
    <source>
        <dbReference type="ARBA" id="ARBA00022842"/>
    </source>
</evidence>
<reference evidence="13 14" key="1">
    <citation type="journal article" date="2016" name="Nat. Commun.">
        <title>Thousands of microbial genomes shed light on interconnected biogeochemical processes in an aquifer system.</title>
        <authorList>
            <person name="Anantharaman K."/>
            <person name="Brown C.T."/>
            <person name="Hug L.A."/>
            <person name="Sharon I."/>
            <person name="Castelle C.J."/>
            <person name="Probst A.J."/>
            <person name="Thomas B.C."/>
            <person name="Singh A."/>
            <person name="Wilkins M.J."/>
            <person name="Karaoz U."/>
            <person name="Brodie E.L."/>
            <person name="Williams K.H."/>
            <person name="Hubbard S.S."/>
            <person name="Banfield J.F."/>
        </authorList>
    </citation>
    <scope>NUCLEOTIDE SEQUENCE [LARGE SCALE GENOMIC DNA]</scope>
</reference>
<dbReference type="InterPro" id="IPR023406">
    <property type="entry name" value="Topo_IA_AS"/>
</dbReference>
<evidence type="ECO:0000256" key="9">
    <source>
        <dbReference type="ARBA" id="ARBA00023235"/>
    </source>
</evidence>
<dbReference type="SUPFAM" id="SSF56712">
    <property type="entry name" value="Prokaryotic type I DNA topoisomerase"/>
    <property type="match status" value="1"/>
</dbReference>
<feature type="site" description="Interaction with DNA" evidence="10">
    <location>
        <position position="135"/>
    </location>
</feature>
<dbReference type="InterPro" id="IPR013497">
    <property type="entry name" value="Topo_IA_cen"/>
</dbReference>
<dbReference type="GO" id="GO:0005694">
    <property type="term" value="C:chromosome"/>
    <property type="evidence" value="ECO:0007669"/>
    <property type="project" value="InterPro"/>
</dbReference>